<evidence type="ECO:0000313" key="1">
    <source>
        <dbReference type="EMBL" id="DAD37304.1"/>
    </source>
</evidence>
<name>A0A822YT50_NELNU</name>
<dbReference type="EMBL" id="DUZY01000004">
    <property type="protein sequence ID" value="DAD37304.1"/>
    <property type="molecule type" value="Genomic_DNA"/>
</dbReference>
<dbReference type="EMBL" id="DUZY01000004">
    <property type="protein sequence ID" value="DAD37305.1"/>
    <property type="molecule type" value="Genomic_DNA"/>
</dbReference>
<comment type="caution">
    <text evidence="1">The sequence shown here is derived from an EMBL/GenBank/DDBJ whole genome shotgun (WGS) entry which is preliminary data.</text>
</comment>
<sequence length="41" mass="4562">MPDQTQTEHDTDLERKTLSTTQNWENGKTINSLFAIAVAGV</sequence>
<proteinExistence type="predicted"/>
<evidence type="ECO:0000313" key="2">
    <source>
        <dbReference type="EMBL" id="DAD37305.1"/>
    </source>
</evidence>
<gene>
    <name evidence="1" type="ORF">HUJ06_007945</name>
    <name evidence="2" type="ORF">HUJ06_007946</name>
</gene>
<organism evidence="1 3">
    <name type="scientific">Nelumbo nucifera</name>
    <name type="common">Sacred lotus</name>
    <dbReference type="NCBI Taxonomy" id="4432"/>
    <lineage>
        <taxon>Eukaryota</taxon>
        <taxon>Viridiplantae</taxon>
        <taxon>Streptophyta</taxon>
        <taxon>Embryophyta</taxon>
        <taxon>Tracheophyta</taxon>
        <taxon>Spermatophyta</taxon>
        <taxon>Magnoliopsida</taxon>
        <taxon>Proteales</taxon>
        <taxon>Nelumbonaceae</taxon>
        <taxon>Nelumbo</taxon>
    </lineage>
</organism>
<evidence type="ECO:0000313" key="3">
    <source>
        <dbReference type="Proteomes" id="UP000607653"/>
    </source>
</evidence>
<reference evidence="1 3" key="1">
    <citation type="journal article" date="2020" name="Mol. Biol. Evol.">
        <title>Distinct Expression and Methylation Patterns for Genes with Different Fates following a Single Whole-Genome Duplication in Flowering Plants.</title>
        <authorList>
            <person name="Shi T."/>
            <person name="Rahmani R.S."/>
            <person name="Gugger P.F."/>
            <person name="Wang M."/>
            <person name="Li H."/>
            <person name="Zhang Y."/>
            <person name="Li Z."/>
            <person name="Wang Q."/>
            <person name="Van de Peer Y."/>
            <person name="Marchal K."/>
            <person name="Chen J."/>
        </authorList>
    </citation>
    <scope>NUCLEOTIDE SEQUENCE [LARGE SCALE GENOMIC DNA]</scope>
    <source>
        <tissue evidence="1">Leaf</tissue>
    </source>
</reference>
<keyword evidence="3" id="KW-1185">Reference proteome</keyword>
<dbReference type="AlphaFoldDB" id="A0A822YT50"/>
<protein>
    <submittedName>
        <fullName evidence="1">Uncharacterized protein</fullName>
    </submittedName>
</protein>
<dbReference type="Proteomes" id="UP000607653">
    <property type="component" value="Unassembled WGS sequence"/>
</dbReference>
<accession>A0A822YT50</accession>